<sequence>MLNTRTSKAGAVLMALFFILTYLLPLDSRLLWQPDETRYAEISREMLQRGDWIVPYFLDIRYFEKPVAGYWINNVSQWIFGDNNFAVRFGSVLSILISAFLLYRLAMMMWQCRQTAFVSSLIYISMFIVFSIGSYSVLDPMFSLWITAGIVSCYWALKAVAIRERILAWSVLGLTCGMAFMTKGFLALALPVIAMLPITIYQKRFWEMVRFGPLAVIFAVLISLPWVIAIAVREPDYWHYFFWVEHIQRFASDKAQHIAPIWYYLPVLILGVIPWLGLLPGALIKSWKEKKSHPEMFFLFCWFVVPFVFFSIAKGKLPTYILPFIGPLALMMAKYAVDCVKNGSMNVLKINGLVNIFIGLLAILVLFILETLKDPPLYQPDEWLKWIMGIIAFGVWGGIGYLCFIRDGQYWLWAAACSIMLNLSIGSALPDKTINSKLPQHFIQQNEKELAGSKYILSQSVGVGAAIAWELKRSDIYLFDRQGELEYGLAYLDSQYRYITEQEFPAWLAKARKKGQVAVVFLLPSEGELSELPEPDFVRRNHRFVLVIYKKQP</sequence>
<evidence type="ECO:0000256" key="7">
    <source>
        <dbReference type="ARBA" id="ARBA00022516"/>
    </source>
</evidence>
<feature type="transmembrane region" description="Helical" evidence="19">
    <location>
        <begin position="296"/>
        <end position="313"/>
    </location>
</feature>
<evidence type="ECO:0000313" key="22">
    <source>
        <dbReference type="Proteomes" id="UP001300348"/>
    </source>
</evidence>
<evidence type="ECO:0000256" key="10">
    <source>
        <dbReference type="ARBA" id="ARBA00022676"/>
    </source>
</evidence>
<dbReference type="RefSeq" id="WP_189760073.1">
    <property type="nucleotide sequence ID" value="NZ_CAWPOC010000248.1"/>
</dbReference>
<dbReference type="EC" id="2.4.2.43" evidence="4 19"/>
<protein>
    <recommendedName>
        <fullName evidence="5 19">Undecaprenyl phosphate-alpha-4-amino-4-deoxy-L-arabinose arabinosyl transferase</fullName>
        <ecNumber evidence="4 19">2.4.2.43</ecNumber>
    </recommendedName>
    <alternativeName>
        <fullName evidence="19">4-amino-4-deoxy-L-arabinose lipid A transferase</fullName>
    </alternativeName>
    <alternativeName>
        <fullName evidence="19">Lipid IV(A) 4-amino-4-deoxy-L-arabinosyltransferase</fullName>
    </alternativeName>
    <alternativeName>
        <fullName evidence="19">Undecaprenyl phosphate-alpha-L-Ara4N transferase</fullName>
    </alternativeName>
</protein>
<dbReference type="EMBL" id="CP133647">
    <property type="protein sequence ID" value="WNH03834.1"/>
    <property type="molecule type" value="Genomic_DNA"/>
</dbReference>
<evidence type="ECO:0000256" key="15">
    <source>
        <dbReference type="ARBA" id="ARBA00023098"/>
    </source>
</evidence>
<evidence type="ECO:0000256" key="19">
    <source>
        <dbReference type="HAMAP-Rule" id="MF_01165"/>
    </source>
</evidence>
<evidence type="ECO:0000256" key="18">
    <source>
        <dbReference type="ARBA" id="ARBA00034054"/>
    </source>
</evidence>
<keyword evidence="6 19" id="KW-1003">Cell membrane</keyword>
<evidence type="ECO:0000313" key="21">
    <source>
        <dbReference type="EMBL" id="WNH03834.1"/>
    </source>
</evidence>
<reference evidence="21 22" key="1">
    <citation type="journal article" date="2023" name="Access Microbiol">
        <title>The genome of a steinernematid-associated Pseudomonas piscis bacterium encodes the biosynthesis of insect toxins.</title>
        <authorList>
            <person name="Awori R.M."/>
            <person name="Hendre P."/>
            <person name="Amugune N.O."/>
        </authorList>
    </citation>
    <scope>NUCLEOTIDE SEQUENCE [LARGE SCALE GENOMIC DNA]</scope>
    <source>
        <strain evidence="21 22">97</strain>
    </source>
</reference>
<proteinExistence type="inferred from homology"/>
<evidence type="ECO:0000259" key="20">
    <source>
        <dbReference type="Pfam" id="PF02366"/>
    </source>
</evidence>
<comment type="similarity">
    <text evidence="3 19">Belongs to the glycosyltransferase 83 family.</text>
</comment>
<evidence type="ECO:0000256" key="13">
    <source>
        <dbReference type="ARBA" id="ARBA00022985"/>
    </source>
</evidence>
<evidence type="ECO:0000256" key="3">
    <source>
        <dbReference type="ARBA" id="ARBA00010814"/>
    </source>
</evidence>
<feature type="transmembrane region" description="Helical" evidence="19">
    <location>
        <begin position="410"/>
        <end position="429"/>
    </location>
</feature>
<keyword evidence="8" id="KW-0997">Cell inner membrane</keyword>
<dbReference type="PANTHER" id="PTHR33908:SF3">
    <property type="entry name" value="UNDECAPRENYL PHOSPHATE-ALPHA-4-AMINO-4-DEOXY-L-ARABINOSE ARABINOSYL TRANSFERASE"/>
    <property type="match status" value="1"/>
</dbReference>
<organism evidence="21 22">
    <name type="scientific">Xenorhabdus griffiniae</name>
    <dbReference type="NCBI Taxonomy" id="351672"/>
    <lineage>
        <taxon>Bacteria</taxon>
        <taxon>Pseudomonadati</taxon>
        <taxon>Pseudomonadota</taxon>
        <taxon>Gammaproteobacteria</taxon>
        <taxon>Enterobacterales</taxon>
        <taxon>Morganellaceae</taxon>
        <taxon>Xenorhabdus</taxon>
    </lineage>
</organism>
<gene>
    <name evidence="19 21" type="primary">arnT</name>
    <name evidence="21" type="ORF">QL112_009275</name>
</gene>
<evidence type="ECO:0000256" key="12">
    <source>
        <dbReference type="ARBA" id="ARBA00022692"/>
    </source>
</evidence>
<evidence type="ECO:0000256" key="2">
    <source>
        <dbReference type="ARBA" id="ARBA00005200"/>
    </source>
</evidence>
<evidence type="ECO:0000256" key="1">
    <source>
        <dbReference type="ARBA" id="ARBA00004429"/>
    </source>
</evidence>
<keyword evidence="10 19" id="KW-0328">Glycosyltransferase</keyword>
<feature type="transmembrane region" description="Helical" evidence="19">
    <location>
        <begin position="383"/>
        <end position="403"/>
    </location>
</feature>
<comment type="catalytic activity">
    <reaction evidence="18 19">
        <text>4-amino-4-deoxy-alpha-L-arabinopyranosyl di-trans,octa-cis-undecaprenyl phosphate + lipid IVA = lipid IIA + di-trans,octa-cis-undecaprenyl phosphate.</text>
        <dbReference type="EC" id="2.4.2.43"/>
    </reaction>
</comment>
<keyword evidence="9 19" id="KW-0441">Lipid A biosynthesis</keyword>
<feature type="transmembrane region" description="Helical" evidence="19">
    <location>
        <begin position="115"/>
        <end position="135"/>
    </location>
</feature>
<dbReference type="InterPro" id="IPR050297">
    <property type="entry name" value="LipidA_mod_glycosyltrf_83"/>
</dbReference>
<dbReference type="NCBIfam" id="NF009784">
    <property type="entry name" value="PRK13279.1"/>
    <property type="match status" value="1"/>
</dbReference>
<dbReference type="PANTHER" id="PTHR33908">
    <property type="entry name" value="MANNOSYLTRANSFERASE YKCB-RELATED"/>
    <property type="match status" value="1"/>
</dbReference>
<dbReference type="GeneID" id="88855746"/>
<dbReference type="Proteomes" id="UP001300348">
    <property type="component" value="Chromosome"/>
</dbReference>
<evidence type="ECO:0000256" key="17">
    <source>
        <dbReference type="ARBA" id="ARBA00025446"/>
    </source>
</evidence>
<dbReference type="GO" id="GO:0103015">
    <property type="term" value="F:4-amino-4-deoxy-L-arabinose transferase activity"/>
    <property type="evidence" value="ECO:0007669"/>
    <property type="project" value="UniProtKB-EC"/>
</dbReference>
<comment type="subcellular location">
    <subcellularLocation>
        <location evidence="1">Cell inner membrane</location>
        <topology evidence="1">Multi-pass membrane protein</topology>
    </subcellularLocation>
    <subcellularLocation>
        <location evidence="19">Cell membrane</location>
        <topology evidence="19">Multi-pass membrane protein</topology>
    </subcellularLocation>
</comment>
<dbReference type="HAMAP" id="MF_01165">
    <property type="entry name" value="ArnT_transfer"/>
    <property type="match status" value="1"/>
</dbReference>
<keyword evidence="22" id="KW-1185">Reference proteome</keyword>
<evidence type="ECO:0000256" key="8">
    <source>
        <dbReference type="ARBA" id="ARBA00022519"/>
    </source>
</evidence>
<name>A0ABY9XMV0_9GAMM</name>
<keyword evidence="12 19" id="KW-0812">Transmembrane</keyword>
<feature type="transmembrane region" description="Helical" evidence="19">
    <location>
        <begin position="186"/>
        <end position="202"/>
    </location>
</feature>
<keyword evidence="14 19" id="KW-1133">Transmembrane helix</keyword>
<feature type="transmembrane region" description="Helical" evidence="19">
    <location>
        <begin position="214"/>
        <end position="232"/>
    </location>
</feature>
<keyword evidence="11 19" id="KW-0808">Transferase</keyword>
<evidence type="ECO:0000256" key="4">
    <source>
        <dbReference type="ARBA" id="ARBA00012056"/>
    </source>
</evidence>
<accession>A0ABY9XMV0</accession>
<keyword evidence="7 19" id="KW-0444">Lipid biosynthesis</keyword>
<comment type="pathway">
    <text evidence="2 19">Lipopolysaccharide metabolism; 4-amino-4-deoxy-beta-L-arabinose-lipid A biosynthesis.</text>
</comment>
<feature type="domain" description="ArnT-like N-terminal" evidence="20">
    <location>
        <begin position="12"/>
        <end position="241"/>
    </location>
</feature>
<dbReference type="InterPro" id="IPR022839">
    <property type="entry name" value="ArnT"/>
</dbReference>
<keyword evidence="15 19" id="KW-0443">Lipid metabolism</keyword>
<dbReference type="InterPro" id="IPR003342">
    <property type="entry name" value="ArnT-like_N"/>
</dbReference>
<comment type="function">
    <text evidence="17 19">Catalyzes the transfer of the L-Ara4N moiety of the glycolipid undecaprenyl phosphate-alpha-L-Ara4N to lipid A. The modified arabinose is attached to lipid A and is required for resistance to polymyxin and cationic antimicrobial peptides.</text>
</comment>
<feature type="transmembrane region" description="Helical" evidence="19">
    <location>
        <begin position="261"/>
        <end position="284"/>
    </location>
</feature>
<evidence type="ECO:0000256" key="6">
    <source>
        <dbReference type="ARBA" id="ARBA00022475"/>
    </source>
</evidence>
<keyword evidence="16 19" id="KW-0472">Membrane</keyword>
<evidence type="ECO:0000256" key="9">
    <source>
        <dbReference type="ARBA" id="ARBA00022556"/>
    </source>
</evidence>
<feature type="transmembrane region" description="Helical" evidence="19">
    <location>
        <begin position="319"/>
        <end position="340"/>
    </location>
</feature>
<dbReference type="Pfam" id="PF02366">
    <property type="entry name" value="PMT"/>
    <property type="match status" value="1"/>
</dbReference>
<evidence type="ECO:0000256" key="5">
    <source>
        <dbReference type="ARBA" id="ARBA00015532"/>
    </source>
</evidence>
<evidence type="ECO:0000256" key="11">
    <source>
        <dbReference type="ARBA" id="ARBA00022679"/>
    </source>
</evidence>
<evidence type="ECO:0000256" key="14">
    <source>
        <dbReference type="ARBA" id="ARBA00022989"/>
    </source>
</evidence>
<keyword evidence="13 19" id="KW-0448">Lipopolysaccharide biosynthesis</keyword>
<evidence type="ECO:0000256" key="16">
    <source>
        <dbReference type="ARBA" id="ARBA00023136"/>
    </source>
</evidence>
<feature type="transmembrane region" description="Helical" evidence="19">
    <location>
        <begin position="352"/>
        <end position="371"/>
    </location>
</feature>
<feature type="transmembrane region" description="Helical" evidence="19">
    <location>
        <begin position="85"/>
        <end position="103"/>
    </location>
</feature>